<protein>
    <recommendedName>
        <fullName evidence="3">DUF2846 domain-containing protein</fullName>
    </recommendedName>
</protein>
<dbReference type="RefSeq" id="WP_394414682.1">
    <property type="nucleotide sequence ID" value="NZ_JBIGIC010000010.1"/>
</dbReference>
<dbReference type="PROSITE" id="PS51257">
    <property type="entry name" value="PROKAR_LIPOPROTEIN"/>
    <property type="match status" value="1"/>
</dbReference>
<proteinExistence type="predicted"/>
<evidence type="ECO:0008006" key="3">
    <source>
        <dbReference type="Google" id="ProtNLM"/>
    </source>
</evidence>
<dbReference type="EMBL" id="JBIGIC010000010">
    <property type="protein sequence ID" value="MFG6488896.1"/>
    <property type="molecule type" value="Genomic_DNA"/>
</dbReference>
<sequence>MRFLLLALTVTLSGCVVNSVRPHDGGEVPPGRAVVVYGVTVAGAWSYPRFGVTLDRYDIGAQAITGGCFRYDRLEATVPATPAPTRYFAFDAPPGHYVYSAFSPTDFAGRNQAFEARSGRAVYIGNFVLGRQNTVTLQRELDDATRQAIATSLPALASPLQPAPQVVAKPGRPFLCTP</sequence>
<reference evidence="1 2" key="1">
    <citation type="submission" date="2024-08" db="EMBL/GenBank/DDBJ databases">
        <authorList>
            <person name="Lu H."/>
        </authorList>
    </citation>
    <scope>NUCLEOTIDE SEQUENCE [LARGE SCALE GENOMIC DNA]</scope>
    <source>
        <strain evidence="1 2">BYS78W</strain>
    </source>
</reference>
<gene>
    <name evidence="1" type="ORF">ACG04R_19580</name>
</gene>
<organism evidence="1 2">
    <name type="scientific">Pelomonas candidula</name>
    <dbReference type="NCBI Taxonomy" id="3299025"/>
    <lineage>
        <taxon>Bacteria</taxon>
        <taxon>Pseudomonadati</taxon>
        <taxon>Pseudomonadota</taxon>
        <taxon>Betaproteobacteria</taxon>
        <taxon>Burkholderiales</taxon>
        <taxon>Sphaerotilaceae</taxon>
        <taxon>Roseateles</taxon>
    </lineage>
</organism>
<name>A0ABW7HGQ2_9BURK</name>
<evidence type="ECO:0000313" key="1">
    <source>
        <dbReference type="EMBL" id="MFG6488896.1"/>
    </source>
</evidence>
<accession>A0ABW7HGQ2</accession>
<comment type="caution">
    <text evidence="1">The sequence shown here is derived from an EMBL/GenBank/DDBJ whole genome shotgun (WGS) entry which is preliminary data.</text>
</comment>
<dbReference type="Proteomes" id="UP001606134">
    <property type="component" value="Unassembled WGS sequence"/>
</dbReference>
<keyword evidence="2" id="KW-1185">Reference proteome</keyword>
<evidence type="ECO:0000313" key="2">
    <source>
        <dbReference type="Proteomes" id="UP001606134"/>
    </source>
</evidence>